<evidence type="ECO:0000256" key="1">
    <source>
        <dbReference type="SAM" id="MobiDB-lite"/>
    </source>
</evidence>
<accession>A0A7J7XXJ8</accession>
<dbReference type="VEuPathDB" id="HostDB:CUNH5orf38"/>
<feature type="region of interest" description="Disordered" evidence="1">
    <location>
        <begin position="1"/>
        <end position="90"/>
    </location>
</feature>
<protein>
    <submittedName>
        <fullName evidence="2">Coordinated expression to IRX2</fullName>
    </submittedName>
</protein>
<name>A0A7J7XXJ8_MYOMY</name>
<feature type="compositionally biased region" description="Low complexity" evidence="1">
    <location>
        <begin position="56"/>
        <end position="76"/>
    </location>
</feature>
<dbReference type="EMBL" id="JABWUV010000005">
    <property type="protein sequence ID" value="KAF6354411.1"/>
    <property type="molecule type" value="Genomic_DNA"/>
</dbReference>
<proteinExistence type="predicted"/>
<organism evidence="2 3">
    <name type="scientific">Myotis myotis</name>
    <name type="common">Greater mouse-eared bat</name>
    <name type="synonym">Vespertilio myotis</name>
    <dbReference type="NCBI Taxonomy" id="51298"/>
    <lineage>
        <taxon>Eukaryota</taxon>
        <taxon>Metazoa</taxon>
        <taxon>Chordata</taxon>
        <taxon>Craniata</taxon>
        <taxon>Vertebrata</taxon>
        <taxon>Euteleostomi</taxon>
        <taxon>Mammalia</taxon>
        <taxon>Eutheria</taxon>
        <taxon>Laurasiatheria</taxon>
        <taxon>Chiroptera</taxon>
        <taxon>Yangochiroptera</taxon>
        <taxon>Vespertilionidae</taxon>
        <taxon>Myotis</taxon>
    </lineage>
</organism>
<dbReference type="AlphaFoldDB" id="A0A7J7XXJ8"/>
<reference evidence="2 3" key="1">
    <citation type="journal article" date="2020" name="Nature">
        <title>Six reference-quality genomes reveal evolution of bat adaptations.</title>
        <authorList>
            <person name="Jebb D."/>
            <person name="Huang Z."/>
            <person name="Pippel M."/>
            <person name="Hughes G.M."/>
            <person name="Lavrichenko K."/>
            <person name="Devanna P."/>
            <person name="Winkler S."/>
            <person name="Jermiin L.S."/>
            <person name="Skirmuntt E.C."/>
            <person name="Katzourakis A."/>
            <person name="Burkitt-Gray L."/>
            <person name="Ray D.A."/>
            <person name="Sullivan K.A.M."/>
            <person name="Roscito J.G."/>
            <person name="Kirilenko B.M."/>
            <person name="Davalos L.M."/>
            <person name="Corthals A.P."/>
            <person name="Power M.L."/>
            <person name="Jones G."/>
            <person name="Ransome R.D."/>
            <person name="Dechmann D.K.N."/>
            <person name="Locatelli A.G."/>
            <person name="Puechmaille S.J."/>
            <person name="Fedrigo O."/>
            <person name="Jarvis E.D."/>
            <person name="Hiller M."/>
            <person name="Vernes S.C."/>
            <person name="Myers E.W."/>
            <person name="Teeling E.C."/>
        </authorList>
    </citation>
    <scope>NUCLEOTIDE SEQUENCE [LARGE SCALE GENOMIC DNA]</scope>
    <source>
        <strain evidence="2">MMyoMyo1</strain>
        <tissue evidence="2">Flight muscle</tissue>
    </source>
</reference>
<evidence type="ECO:0000313" key="3">
    <source>
        <dbReference type="Proteomes" id="UP000527355"/>
    </source>
</evidence>
<comment type="caution">
    <text evidence="2">The sequence shown here is derived from an EMBL/GenBank/DDBJ whole genome shotgun (WGS) entry which is preliminary data.</text>
</comment>
<keyword evidence="3" id="KW-1185">Reference proteome</keyword>
<evidence type="ECO:0000313" key="2">
    <source>
        <dbReference type="EMBL" id="KAF6354411.1"/>
    </source>
</evidence>
<dbReference type="Proteomes" id="UP000527355">
    <property type="component" value="Unassembled WGS sequence"/>
</dbReference>
<feature type="compositionally biased region" description="Basic and acidic residues" evidence="1">
    <location>
        <begin position="26"/>
        <end position="37"/>
    </location>
</feature>
<sequence length="90" mass="9670">MSAPTQQWPLHLGQGGVDVRLSRSRVPHEAKREETPETRPGLQGQPGKRQSRAQALCRRGPCRLPGRGEAGAARARSLARGRRGGAVARG</sequence>
<gene>
    <name evidence="2" type="ORF">mMyoMyo1_001874</name>
</gene>